<dbReference type="EMBL" id="CP042806">
    <property type="protein sequence ID" value="QEE30437.1"/>
    <property type="molecule type" value="Genomic_DNA"/>
</dbReference>
<evidence type="ECO:0000313" key="4">
    <source>
        <dbReference type="EMBL" id="QEE30437.1"/>
    </source>
</evidence>
<reference evidence="4 5" key="1">
    <citation type="submission" date="2019-08" db="EMBL/GenBank/DDBJ databases">
        <title>Complete genome sequence of Terriglobus albidus strain ORNL.</title>
        <authorList>
            <person name="Podar M."/>
        </authorList>
    </citation>
    <scope>NUCLEOTIDE SEQUENCE [LARGE SCALE GENOMIC DNA]</scope>
    <source>
        <strain evidence="4 5">ORNL</strain>
    </source>
</reference>
<sequence>MRMMSLFCFCLLTAVPANAQSTPDTSPHAVQFVTVETDTKLEVLDWGGHGRPLVLLAGKGFTAHAFDTFASKLTSGYHVYGITRRGYGKSSVSPPMDENYSAARLGKDVLSVIEQLHLKRPVLAGHSIAGEELSYVGDNAPDSVAGLVYLDAAYAYAFYDPSIGDLTIDYNTLRQQLEQFTALKPMKERKQLLHEIAEGLPRFEKDLAPYRERMEAIPDNAPGPPDTPAVHVDIAIFRGEQKFKGVKCPVLAIYADPHSFGGQFKSNPDALKAAQAKDHMETSAQADAFQRGTPQATVLRIANADHFVFQSNEAEVLQAMNTFIASLPQ</sequence>
<dbReference type="KEGG" id="talb:FTW19_22095"/>
<feature type="chain" id="PRO_5023008313" evidence="2">
    <location>
        <begin position="20"/>
        <end position="329"/>
    </location>
</feature>
<feature type="signal peptide" evidence="2">
    <location>
        <begin position="1"/>
        <end position="19"/>
    </location>
</feature>
<protein>
    <submittedName>
        <fullName evidence="4">Alpha/beta hydrolase</fullName>
    </submittedName>
</protein>
<dbReference type="SUPFAM" id="SSF53474">
    <property type="entry name" value="alpha/beta-Hydrolases"/>
    <property type="match status" value="1"/>
</dbReference>
<dbReference type="Gene3D" id="3.40.50.1820">
    <property type="entry name" value="alpha/beta hydrolase"/>
    <property type="match status" value="1"/>
</dbReference>
<keyword evidence="1 4" id="KW-0378">Hydrolase</keyword>
<evidence type="ECO:0000256" key="1">
    <source>
        <dbReference type="ARBA" id="ARBA00022801"/>
    </source>
</evidence>
<dbReference type="GO" id="GO:0016020">
    <property type="term" value="C:membrane"/>
    <property type="evidence" value="ECO:0007669"/>
    <property type="project" value="TreeGrafter"/>
</dbReference>
<organism evidence="4 5">
    <name type="scientific">Terriglobus albidus</name>
    <dbReference type="NCBI Taxonomy" id="1592106"/>
    <lineage>
        <taxon>Bacteria</taxon>
        <taxon>Pseudomonadati</taxon>
        <taxon>Acidobacteriota</taxon>
        <taxon>Terriglobia</taxon>
        <taxon>Terriglobales</taxon>
        <taxon>Acidobacteriaceae</taxon>
        <taxon>Terriglobus</taxon>
    </lineage>
</organism>
<evidence type="ECO:0000256" key="2">
    <source>
        <dbReference type="SAM" id="SignalP"/>
    </source>
</evidence>
<gene>
    <name evidence="4" type="ORF">FTW19_22095</name>
</gene>
<evidence type="ECO:0000259" key="3">
    <source>
        <dbReference type="Pfam" id="PF12697"/>
    </source>
</evidence>
<dbReference type="Pfam" id="PF12697">
    <property type="entry name" value="Abhydrolase_6"/>
    <property type="match status" value="1"/>
</dbReference>
<dbReference type="Proteomes" id="UP000321820">
    <property type="component" value="Chromosome"/>
</dbReference>
<dbReference type="PANTHER" id="PTHR43798:SF31">
    <property type="entry name" value="AB HYDROLASE SUPERFAMILY PROTEIN YCLE"/>
    <property type="match status" value="1"/>
</dbReference>
<evidence type="ECO:0000313" key="5">
    <source>
        <dbReference type="Proteomes" id="UP000321820"/>
    </source>
</evidence>
<accession>A0A5B9EJ64</accession>
<dbReference type="InterPro" id="IPR050266">
    <property type="entry name" value="AB_hydrolase_sf"/>
</dbReference>
<dbReference type="OrthoDB" id="9780765at2"/>
<keyword evidence="2" id="KW-0732">Signal</keyword>
<feature type="domain" description="AB hydrolase-1" evidence="3">
    <location>
        <begin position="53"/>
        <end position="318"/>
    </location>
</feature>
<keyword evidence="5" id="KW-1185">Reference proteome</keyword>
<proteinExistence type="predicted"/>
<dbReference type="InterPro" id="IPR000073">
    <property type="entry name" value="AB_hydrolase_1"/>
</dbReference>
<dbReference type="InterPro" id="IPR029058">
    <property type="entry name" value="AB_hydrolase_fold"/>
</dbReference>
<dbReference type="GO" id="GO:0016787">
    <property type="term" value="F:hydrolase activity"/>
    <property type="evidence" value="ECO:0007669"/>
    <property type="project" value="UniProtKB-KW"/>
</dbReference>
<dbReference type="PANTHER" id="PTHR43798">
    <property type="entry name" value="MONOACYLGLYCEROL LIPASE"/>
    <property type="match status" value="1"/>
</dbReference>
<dbReference type="AlphaFoldDB" id="A0A5B9EJ64"/>
<name>A0A5B9EJ64_9BACT</name>